<accession>A0A015JD27</accession>
<gene>
    <name evidence="1" type="ORF">RirG_138650</name>
</gene>
<dbReference type="HOGENOM" id="CLU_2980319_0_0_1"/>
<protein>
    <submittedName>
        <fullName evidence="1">Uncharacterized protein</fullName>
    </submittedName>
</protein>
<reference evidence="1 2" key="1">
    <citation type="submission" date="2014-02" db="EMBL/GenBank/DDBJ databases">
        <title>Single nucleus genome sequencing reveals high similarity among nuclei of an endomycorrhizal fungus.</title>
        <authorList>
            <person name="Lin K."/>
            <person name="Geurts R."/>
            <person name="Zhang Z."/>
            <person name="Limpens E."/>
            <person name="Saunders D.G."/>
            <person name="Mu D."/>
            <person name="Pang E."/>
            <person name="Cao H."/>
            <person name="Cha H."/>
            <person name="Lin T."/>
            <person name="Zhou Q."/>
            <person name="Shang Y."/>
            <person name="Li Y."/>
            <person name="Ivanov S."/>
            <person name="Sharma T."/>
            <person name="Velzen R.V."/>
            <person name="Ruijter N.D."/>
            <person name="Aanen D.K."/>
            <person name="Win J."/>
            <person name="Kamoun S."/>
            <person name="Bisseling T."/>
            <person name="Huang S."/>
        </authorList>
    </citation>
    <scope>NUCLEOTIDE SEQUENCE [LARGE SCALE GENOMIC DNA]</scope>
    <source>
        <strain evidence="2">DAOM197198w</strain>
    </source>
</reference>
<keyword evidence="2" id="KW-1185">Reference proteome</keyword>
<dbReference type="OrthoDB" id="10405935at2759"/>
<comment type="caution">
    <text evidence="1">The sequence shown here is derived from an EMBL/GenBank/DDBJ whole genome shotgun (WGS) entry which is preliminary data.</text>
</comment>
<name>A0A015JD27_RHIIW</name>
<proteinExistence type="predicted"/>
<dbReference type="EMBL" id="JEMT01022737">
    <property type="protein sequence ID" value="EXX64875.1"/>
    <property type="molecule type" value="Genomic_DNA"/>
</dbReference>
<evidence type="ECO:0000313" key="1">
    <source>
        <dbReference type="EMBL" id="EXX64875.1"/>
    </source>
</evidence>
<evidence type="ECO:0000313" key="2">
    <source>
        <dbReference type="Proteomes" id="UP000022910"/>
    </source>
</evidence>
<dbReference type="Proteomes" id="UP000022910">
    <property type="component" value="Unassembled WGS sequence"/>
</dbReference>
<organism evidence="1 2">
    <name type="scientific">Rhizophagus irregularis (strain DAOM 197198w)</name>
    <name type="common">Glomus intraradices</name>
    <dbReference type="NCBI Taxonomy" id="1432141"/>
    <lineage>
        <taxon>Eukaryota</taxon>
        <taxon>Fungi</taxon>
        <taxon>Fungi incertae sedis</taxon>
        <taxon>Mucoromycota</taxon>
        <taxon>Glomeromycotina</taxon>
        <taxon>Glomeromycetes</taxon>
        <taxon>Glomerales</taxon>
        <taxon>Glomeraceae</taxon>
        <taxon>Rhizophagus</taxon>
    </lineage>
</organism>
<dbReference type="AlphaFoldDB" id="A0A015JD27"/>
<sequence length="58" mass="6730">MSLLYASTKLAHARQLKRQTRRVFKFDSVTDIQWTEFADNADALCDIPPSTFSSWHIN</sequence>